<accession>A0A0G1XHB6</accession>
<dbReference type="InterPro" id="IPR002139">
    <property type="entry name" value="Ribo/fructo_kinase"/>
</dbReference>
<reference evidence="4 5" key="1">
    <citation type="journal article" date="2015" name="Nature">
        <title>rRNA introns, odd ribosomes, and small enigmatic genomes across a large radiation of phyla.</title>
        <authorList>
            <person name="Brown C.T."/>
            <person name="Hug L.A."/>
            <person name="Thomas B.C."/>
            <person name="Sharon I."/>
            <person name="Castelle C.J."/>
            <person name="Singh A."/>
            <person name="Wilkins M.J."/>
            <person name="Williams K.H."/>
            <person name="Banfield J.F."/>
        </authorList>
    </citation>
    <scope>NUCLEOTIDE SEQUENCE [LARGE SCALE GENOMIC DNA]</scope>
</reference>
<dbReference type="PRINTS" id="PR00990">
    <property type="entry name" value="RIBOKINASE"/>
</dbReference>
<name>A0A0G1XHB6_9BACT</name>
<dbReference type="EMBL" id="LCRD01000015">
    <property type="protein sequence ID" value="KKW30305.1"/>
    <property type="molecule type" value="Genomic_DNA"/>
</dbReference>
<protein>
    <submittedName>
        <fullName evidence="4">PfkB family kinase, nonfunctional</fullName>
    </submittedName>
</protein>
<evidence type="ECO:0000256" key="2">
    <source>
        <dbReference type="ARBA" id="ARBA00022777"/>
    </source>
</evidence>
<dbReference type="GO" id="GO:0016301">
    <property type="term" value="F:kinase activity"/>
    <property type="evidence" value="ECO:0007669"/>
    <property type="project" value="UniProtKB-KW"/>
</dbReference>
<dbReference type="GO" id="GO:0006796">
    <property type="term" value="P:phosphate-containing compound metabolic process"/>
    <property type="evidence" value="ECO:0007669"/>
    <property type="project" value="UniProtKB-ARBA"/>
</dbReference>
<gene>
    <name evidence="4" type="ORF">UY72_C0015G0002</name>
</gene>
<proteinExistence type="predicted"/>
<dbReference type="Proteomes" id="UP000034846">
    <property type="component" value="Unassembled WGS sequence"/>
</dbReference>
<dbReference type="AlphaFoldDB" id="A0A0G1XHB6"/>
<evidence type="ECO:0000256" key="1">
    <source>
        <dbReference type="ARBA" id="ARBA00022679"/>
    </source>
</evidence>
<dbReference type="SUPFAM" id="SSF53613">
    <property type="entry name" value="Ribokinase-like"/>
    <property type="match status" value="1"/>
</dbReference>
<evidence type="ECO:0000313" key="4">
    <source>
        <dbReference type="EMBL" id="KKW30305.1"/>
    </source>
</evidence>
<dbReference type="PANTHER" id="PTHR10584">
    <property type="entry name" value="SUGAR KINASE"/>
    <property type="match status" value="1"/>
</dbReference>
<feature type="domain" description="Carbohydrate kinase PfkB" evidence="3">
    <location>
        <begin position="41"/>
        <end position="302"/>
    </location>
</feature>
<keyword evidence="2 4" id="KW-0418">Kinase</keyword>
<comment type="caution">
    <text evidence="4">The sequence shown here is derived from an EMBL/GenBank/DDBJ whole genome shotgun (WGS) entry which is preliminary data.</text>
</comment>
<keyword evidence="1" id="KW-0808">Transferase</keyword>
<evidence type="ECO:0000259" key="3">
    <source>
        <dbReference type="Pfam" id="PF00294"/>
    </source>
</evidence>
<dbReference type="InterPro" id="IPR011611">
    <property type="entry name" value="PfkB_dom"/>
</dbReference>
<organism evidence="4 5">
    <name type="scientific">Candidatus Uhrbacteria bacterium GW2011_GWD2_52_7</name>
    <dbReference type="NCBI Taxonomy" id="1618989"/>
    <lineage>
        <taxon>Bacteria</taxon>
        <taxon>Candidatus Uhriibacteriota</taxon>
    </lineage>
</organism>
<dbReference type="PANTHER" id="PTHR10584:SF166">
    <property type="entry name" value="RIBOKINASE"/>
    <property type="match status" value="1"/>
</dbReference>
<dbReference type="Gene3D" id="3.40.1190.20">
    <property type="match status" value="1"/>
</dbReference>
<dbReference type="InterPro" id="IPR029056">
    <property type="entry name" value="Ribokinase-like"/>
</dbReference>
<sequence>MFDVVTIGAATRDVFLRSREFRVMPMPGSPGVMAECVTLGSKIDIDDITYATGGGATNAAVTFARLGFSVATITRIGDDPTGKDIIDDLERNKVDTSLIKVVKKGKSAYSTLLTAMNGERTALVYRGVANDFSESDVVLTKLKTQGIYITSLAGNTALVLKVAQFAHKKGIAVAWNPGAAEIAGGRSMHPISKLMSVVLLNREEAQQLAGRKDEPKSLAKSLAVPGQTIVITDGPNGALAYRDGNAWFARTTGKPSLSRTGAGDAFGSAFVAALMRGLEPQDALRVGTVNAESVIQHVGAKAGILSAWPKAAALSAIRVRSM</sequence>
<dbReference type="Pfam" id="PF00294">
    <property type="entry name" value="PfkB"/>
    <property type="match status" value="1"/>
</dbReference>
<evidence type="ECO:0000313" key="5">
    <source>
        <dbReference type="Proteomes" id="UP000034846"/>
    </source>
</evidence>